<proteinExistence type="inferred from homology"/>
<keyword evidence="6" id="KW-1133">Transmembrane helix</keyword>
<keyword evidence="4" id="KW-0807">Transducer</keyword>
<organism evidence="9 10">
    <name type="scientific">Spirochaeta isovalerica</name>
    <dbReference type="NCBI Taxonomy" id="150"/>
    <lineage>
        <taxon>Bacteria</taxon>
        <taxon>Pseudomonadati</taxon>
        <taxon>Spirochaetota</taxon>
        <taxon>Spirochaetia</taxon>
        <taxon>Spirochaetales</taxon>
        <taxon>Spirochaetaceae</taxon>
        <taxon>Spirochaeta</taxon>
    </lineage>
</organism>
<dbReference type="SMART" id="SM00283">
    <property type="entry name" value="MA"/>
    <property type="match status" value="1"/>
</dbReference>
<evidence type="ECO:0000256" key="4">
    <source>
        <dbReference type="PROSITE-ProRule" id="PRU00284"/>
    </source>
</evidence>
<feature type="compositionally biased region" description="Polar residues" evidence="5">
    <location>
        <begin position="436"/>
        <end position="449"/>
    </location>
</feature>
<feature type="domain" description="Methyl-accepting transducer" evidence="7">
    <location>
        <begin position="394"/>
        <end position="623"/>
    </location>
</feature>
<dbReference type="Gene3D" id="1.10.287.950">
    <property type="entry name" value="Methyl-accepting chemotaxis protein"/>
    <property type="match status" value="1"/>
</dbReference>
<feature type="compositionally biased region" description="Basic and acidic residues" evidence="5">
    <location>
        <begin position="662"/>
        <end position="673"/>
    </location>
</feature>
<dbReference type="GO" id="GO:0005886">
    <property type="term" value="C:plasma membrane"/>
    <property type="evidence" value="ECO:0007669"/>
    <property type="project" value="TreeGrafter"/>
</dbReference>
<dbReference type="CDD" id="cd06225">
    <property type="entry name" value="HAMP"/>
    <property type="match status" value="1"/>
</dbReference>
<keyword evidence="6" id="KW-0812">Transmembrane</keyword>
<evidence type="ECO:0000313" key="9">
    <source>
        <dbReference type="EMBL" id="MBB6481813.1"/>
    </source>
</evidence>
<dbReference type="InterPro" id="IPR051310">
    <property type="entry name" value="MCP_chemotaxis"/>
</dbReference>
<accession>A0A841RCY2</accession>
<feature type="domain" description="HAMP" evidence="8">
    <location>
        <begin position="337"/>
        <end position="389"/>
    </location>
</feature>
<dbReference type="InterPro" id="IPR004089">
    <property type="entry name" value="MCPsignal_dom"/>
</dbReference>
<dbReference type="PROSITE" id="PS50885">
    <property type="entry name" value="HAMP"/>
    <property type="match status" value="1"/>
</dbReference>
<dbReference type="AlphaFoldDB" id="A0A841RCY2"/>
<evidence type="ECO:0000256" key="5">
    <source>
        <dbReference type="SAM" id="MobiDB-lite"/>
    </source>
</evidence>
<comment type="caution">
    <text evidence="9">The sequence shown here is derived from an EMBL/GenBank/DDBJ whole genome shotgun (WGS) entry which is preliminary data.</text>
</comment>
<dbReference type="RefSeq" id="WP_184748051.1">
    <property type="nucleotide sequence ID" value="NZ_JACHGJ010000008.1"/>
</dbReference>
<keyword evidence="6" id="KW-0472">Membrane</keyword>
<dbReference type="PROSITE" id="PS50111">
    <property type="entry name" value="CHEMOTAXIS_TRANSDUC_2"/>
    <property type="match status" value="1"/>
</dbReference>
<evidence type="ECO:0000256" key="1">
    <source>
        <dbReference type="ARBA" id="ARBA00004370"/>
    </source>
</evidence>
<dbReference type="GO" id="GO:0007165">
    <property type="term" value="P:signal transduction"/>
    <property type="evidence" value="ECO:0007669"/>
    <property type="project" value="UniProtKB-KW"/>
</dbReference>
<dbReference type="SUPFAM" id="SSF58104">
    <property type="entry name" value="Methyl-accepting chemotaxis protein (MCP) signaling domain"/>
    <property type="match status" value="1"/>
</dbReference>
<comment type="similarity">
    <text evidence="3">Belongs to the methyl-accepting chemotaxis (MCP) protein family.</text>
</comment>
<dbReference type="GO" id="GO:0006935">
    <property type="term" value="P:chemotaxis"/>
    <property type="evidence" value="ECO:0007669"/>
    <property type="project" value="UniProtKB-KW"/>
</dbReference>
<keyword evidence="10" id="KW-1185">Reference proteome</keyword>
<comment type="subcellular location">
    <subcellularLocation>
        <location evidence="1">Membrane</location>
    </subcellularLocation>
</comment>
<dbReference type="Pfam" id="PF00672">
    <property type="entry name" value="HAMP"/>
    <property type="match status" value="1"/>
</dbReference>
<gene>
    <name evidence="9" type="ORF">HNR50_003494</name>
</gene>
<feature type="region of interest" description="Disordered" evidence="5">
    <location>
        <begin position="662"/>
        <end position="694"/>
    </location>
</feature>
<dbReference type="EMBL" id="JACHGJ010000008">
    <property type="protein sequence ID" value="MBB6481813.1"/>
    <property type="molecule type" value="Genomic_DNA"/>
</dbReference>
<feature type="region of interest" description="Disordered" evidence="5">
    <location>
        <begin position="436"/>
        <end position="459"/>
    </location>
</feature>
<sequence>MFKNLKLGLKMALGFGMVIMLVAVVGLLAIFNMRQIQTASTRLEQEYVPQVAIANNVERYSLLTMYGIRGYSLTFEESYLKEGEDNYAQVMKYIGDAEKHAETYENLTVLKSGTATAKEEAETYGKLVEETKTHVDEILSYRTQADSSAALFLQNCNAYLNDQQTKLIEMFDEDESPAALKNRLNKIVELNRVLDLGNALRVANFKGQLFNDSALMTEAIKNFGEVFTIVENILAETTGDANIRQLNNISSSARQYMNVMNGIMGGYSDLAELNAQRNQSADQVLEASKNVAIQGISTTEEITAQAVTDISRSVLIVIIGLIVALVIAVIVAFFLTNIITTALKKGVVFAVELSKGILTAQLDVVQKDELGELAQALRNMRDKLTEIVSQVASGAEQIASASEQLASGNQDLSTRTEQQATALEETSSAIEEMNSSIRSNADNTGSADQLSRDALEKSGEGTAAVNTMVTSMNEISVFSTRIADIIEVINNIAFQTNLLALNASIEAARAGEQGKGFAVVAVEVRKLAKRSDKAAAEIAEIIKTSNKKVDEGVEIANKAGETLNEINAAVKKVTALVGEISASSQEQLSSVDQIDKTLSSLDENTQKNAALVEEAASSTEELSSQAQELNTVMQFFKLNRKNTYKAIENRKKLQSTGVALVEEKSGADKENRASGDSAYETFSSLADESDFSEF</sequence>
<dbReference type="InterPro" id="IPR003660">
    <property type="entry name" value="HAMP_dom"/>
</dbReference>
<keyword evidence="2" id="KW-0145">Chemotaxis</keyword>
<dbReference type="GO" id="GO:0004888">
    <property type="term" value="F:transmembrane signaling receptor activity"/>
    <property type="evidence" value="ECO:0007669"/>
    <property type="project" value="TreeGrafter"/>
</dbReference>
<dbReference type="FunFam" id="1.10.287.950:FF:000001">
    <property type="entry name" value="Methyl-accepting chemotaxis sensory transducer"/>
    <property type="match status" value="1"/>
</dbReference>
<name>A0A841RCY2_9SPIO</name>
<evidence type="ECO:0000256" key="2">
    <source>
        <dbReference type="ARBA" id="ARBA00022500"/>
    </source>
</evidence>
<evidence type="ECO:0000256" key="3">
    <source>
        <dbReference type="ARBA" id="ARBA00029447"/>
    </source>
</evidence>
<evidence type="ECO:0000256" key="6">
    <source>
        <dbReference type="SAM" id="Phobius"/>
    </source>
</evidence>
<dbReference type="CDD" id="cd11386">
    <property type="entry name" value="MCP_signal"/>
    <property type="match status" value="1"/>
</dbReference>
<dbReference type="PANTHER" id="PTHR43531:SF11">
    <property type="entry name" value="METHYL-ACCEPTING CHEMOTAXIS PROTEIN 3"/>
    <property type="match status" value="1"/>
</dbReference>
<evidence type="ECO:0000313" key="10">
    <source>
        <dbReference type="Proteomes" id="UP000587760"/>
    </source>
</evidence>
<protein>
    <submittedName>
        <fullName evidence="9">Methyl-accepting chemotaxis protein</fullName>
    </submittedName>
</protein>
<feature type="transmembrane region" description="Helical" evidence="6">
    <location>
        <begin position="12"/>
        <end position="31"/>
    </location>
</feature>
<dbReference type="PANTHER" id="PTHR43531">
    <property type="entry name" value="PROTEIN ICFG"/>
    <property type="match status" value="1"/>
</dbReference>
<feature type="transmembrane region" description="Helical" evidence="6">
    <location>
        <begin position="314"/>
        <end position="335"/>
    </location>
</feature>
<reference evidence="9 10" key="1">
    <citation type="submission" date="2020-08" db="EMBL/GenBank/DDBJ databases">
        <title>Genomic Encyclopedia of Type Strains, Phase IV (KMG-IV): sequencing the most valuable type-strain genomes for metagenomic binning, comparative biology and taxonomic classification.</title>
        <authorList>
            <person name="Goeker M."/>
        </authorList>
    </citation>
    <scope>NUCLEOTIDE SEQUENCE [LARGE SCALE GENOMIC DNA]</scope>
    <source>
        <strain evidence="9 10">DSM 2461</strain>
    </source>
</reference>
<dbReference type="Pfam" id="PF00015">
    <property type="entry name" value="MCPsignal"/>
    <property type="match status" value="1"/>
</dbReference>
<evidence type="ECO:0000259" key="7">
    <source>
        <dbReference type="PROSITE" id="PS50111"/>
    </source>
</evidence>
<dbReference type="Proteomes" id="UP000587760">
    <property type="component" value="Unassembled WGS sequence"/>
</dbReference>
<dbReference type="SMART" id="SM00304">
    <property type="entry name" value="HAMP"/>
    <property type="match status" value="1"/>
</dbReference>
<feature type="compositionally biased region" description="Basic and acidic residues" evidence="5">
    <location>
        <begin position="450"/>
        <end position="459"/>
    </location>
</feature>
<evidence type="ECO:0000259" key="8">
    <source>
        <dbReference type="PROSITE" id="PS50885"/>
    </source>
</evidence>